<dbReference type="EMBL" id="LKMD01000105">
    <property type="protein sequence ID" value="PIA92971.1"/>
    <property type="molecule type" value="Genomic_DNA"/>
</dbReference>
<gene>
    <name evidence="1" type="ORF">CB0940_05039</name>
    <name evidence="2" type="ORF">RHO25_006964</name>
</gene>
<sequence>MSGLASHEEKVMQEAKGKFQGNREHLTQDCPKTDLNQFLPSIEDPTTIRKEEEYHARSNSARSRCESNVCVDLVQQHLAIWDLLGAEPAPRSQAPTWSLNFTKLLDSSLLRTIGQNGTDTPWKGWGGNISEQAVVKLSEDGKQLTVKGARFDTIEATALLRGRMFDAPKPALKAQLMAAIEAVPSRKPYSAFGTSSECPPMPEDLGSSQWRQDLEDFRQSKRAFDPYKRWAARSTLSKVHHIQDTLSEAFQLWWRAAGIPTEVTERVEYGMQFDIGKYAMYATAVIGDVDICTTASGFVALGPARSLEEGDVIALLAGAKFPVALSPNGSGGHHFRGLLYAHVIMYDELRACGLSESLKEESFVLA</sequence>
<evidence type="ECO:0000313" key="4">
    <source>
        <dbReference type="Proteomes" id="UP001302367"/>
    </source>
</evidence>
<evidence type="ECO:0008006" key="5">
    <source>
        <dbReference type="Google" id="ProtNLM"/>
    </source>
</evidence>
<accession>A0A2G5HK80</accession>
<evidence type="ECO:0000313" key="2">
    <source>
        <dbReference type="EMBL" id="WPB02330.1"/>
    </source>
</evidence>
<evidence type="ECO:0000313" key="1">
    <source>
        <dbReference type="EMBL" id="PIA92971.1"/>
    </source>
</evidence>
<proteinExistence type="predicted"/>
<name>A0A2G5HK80_CERBT</name>
<dbReference type="Proteomes" id="UP001302367">
    <property type="component" value="Chromosome 4"/>
</dbReference>
<evidence type="ECO:0000313" key="3">
    <source>
        <dbReference type="Proteomes" id="UP000230605"/>
    </source>
</evidence>
<dbReference type="Proteomes" id="UP000230605">
    <property type="component" value="Chromosome 4"/>
</dbReference>
<dbReference type="EMBL" id="CP134187">
    <property type="protein sequence ID" value="WPB02330.1"/>
    <property type="molecule type" value="Genomic_DNA"/>
</dbReference>
<protein>
    <recommendedName>
        <fullName evidence="5">Heterokaryon incompatibility domain-containing protein</fullName>
    </recommendedName>
</protein>
<keyword evidence="4" id="KW-1185">Reference proteome</keyword>
<organism evidence="1 3">
    <name type="scientific">Cercospora beticola</name>
    <name type="common">Sugarbeet leaf spot fungus</name>
    <dbReference type="NCBI Taxonomy" id="122368"/>
    <lineage>
        <taxon>Eukaryota</taxon>
        <taxon>Fungi</taxon>
        <taxon>Dikarya</taxon>
        <taxon>Ascomycota</taxon>
        <taxon>Pezizomycotina</taxon>
        <taxon>Dothideomycetes</taxon>
        <taxon>Dothideomycetidae</taxon>
        <taxon>Mycosphaerellales</taxon>
        <taxon>Mycosphaerellaceae</taxon>
        <taxon>Cercospora</taxon>
    </lineage>
</organism>
<reference evidence="2 4" key="2">
    <citation type="submission" date="2023-09" db="EMBL/GenBank/DDBJ databases">
        <title>Complete-Gapless Cercospora beticola genome.</title>
        <authorList>
            <person name="Wyatt N.A."/>
            <person name="Spanner R.E."/>
            <person name="Bolton M.D."/>
        </authorList>
    </citation>
    <scope>NUCLEOTIDE SEQUENCE [LARGE SCALE GENOMIC DNA]</scope>
    <source>
        <strain evidence="2">Cb09-40</strain>
    </source>
</reference>
<dbReference type="AlphaFoldDB" id="A0A2G5HK80"/>
<reference evidence="1 3" key="1">
    <citation type="submission" date="2015-10" db="EMBL/GenBank/DDBJ databases">
        <title>The cercosporin biosynthetic gene cluster was horizontally transferred to several fungal lineages and shown to be expanded in Cercospora beticola based on microsynteny with recipient genomes.</title>
        <authorList>
            <person name="De Jonge R."/>
            <person name="Ebert M.K."/>
            <person name="Suttle J.C."/>
            <person name="Jurick Ii W.M."/>
            <person name="Secor G.A."/>
            <person name="Thomma B.P."/>
            <person name="Van De Peer Y."/>
            <person name="Bolton M.D."/>
        </authorList>
    </citation>
    <scope>NUCLEOTIDE SEQUENCE [LARGE SCALE GENOMIC DNA]</scope>
    <source>
        <strain evidence="1 3">09-40</strain>
    </source>
</reference>
<dbReference type="OrthoDB" id="2157530at2759"/>